<name>A0A1V6MYF5_9ACTN</name>
<dbReference type="SUPFAM" id="SSF55729">
    <property type="entry name" value="Acyl-CoA N-acyltransferases (Nat)"/>
    <property type="match status" value="1"/>
</dbReference>
<dbReference type="STRING" id="114686.BM536_004965"/>
<dbReference type="PANTHER" id="PTHR43877">
    <property type="entry name" value="AMINOALKYLPHOSPHONATE N-ACETYLTRANSFERASE-RELATED-RELATED"/>
    <property type="match status" value="1"/>
</dbReference>
<feature type="domain" description="N-acetyltransferase" evidence="5">
    <location>
        <begin position="6"/>
        <end position="151"/>
    </location>
</feature>
<evidence type="ECO:0000259" key="4">
    <source>
        <dbReference type="PROSITE" id="PS50975"/>
    </source>
</evidence>
<accession>A0A1V6MYF5</accession>
<dbReference type="InterPro" id="IPR000182">
    <property type="entry name" value="GNAT_dom"/>
</dbReference>
<dbReference type="EMBL" id="MPOH02000005">
    <property type="protein sequence ID" value="OQD57333.1"/>
    <property type="molecule type" value="Genomic_DNA"/>
</dbReference>
<evidence type="ECO:0000256" key="1">
    <source>
        <dbReference type="ARBA" id="ARBA00022679"/>
    </source>
</evidence>
<evidence type="ECO:0000256" key="3">
    <source>
        <dbReference type="PROSITE-ProRule" id="PRU00409"/>
    </source>
</evidence>
<gene>
    <name evidence="6" type="ORF">BM536_004965</name>
</gene>
<dbReference type="InterPro" id="IPR050832">
    <property type="entry name" value="Bact_Acetyltransf"/>
</dbReference>
<dbReference type="RefSeq" id="WP_094102579.1">
    <property type="nucleotide sequence ID" value="NZ_MPOH02000005.1"/>
</dbReference>
<dbReference type="Pfam" id="PF00583">
    <property type="entry name" value="Acetyltransf_1"/>
    <property type="match status" value="1"/>
</dbReference>
<protein>
    <recommendedName>
        <fullName evidence="8">GNAT family N-acetyltransferase</fullName>
    </recommendedName>
</protein>
<dbReference type="InterPro" id="IPR016181">
    <property type="entry name" value="Acyl_CoA_acyltransferase"/>
</dbReference>
<dbReference type="Proteomes" id="UP000184286">
    <property type="component" value="Unassembled WGS sequence"/>
</dbReference>
<proteinExistence type="predicted"/>
<dbReference type="AlphaFoldDB" id="A0A1V6MYF5"/>
<organism evidence="6 7">
    <name type="scientific">Streptomyces phaeoluteigriseus</name>
    <dbReference type="NCBI Taxonomy" id="114686"/>
    <lineage>
        <taxon>Bacteria</taxon>
        <taxon>Bacillati</taxon>
        <taxon>Actinomycetota</taxon>
        <taxon>Actinomycetes</taxon>
        <taxon>Kitasatosporales</taxon>
        <taxon>Streptomycetaceae</taxon>
        <taxon>Streptomyces</taxon>
        <taxon>Streptomyces aurantiacus group</taxon>
    </lineage>
</organism>
<dbReference type="GO" id="GO:0016747">
    <property type="term" value="F:acyltransferase activity, transferring groups other than amino-acyl groups"/>
    <property type="evidence" value="ECO:0007669"/>
    <property type="project" value="InterPro"/>
</dbReference>
<dbReference type="Gene3D" id="3.40.630.30">
    <property type="match status" value="1"/>
</dbReference>
<keyword evidence="1" id="KW-0808">Transferase</keyword>
<dbReference type="InterPro" id="IPR011761">
    <property type="entry name" value="ATP-grasp"/>
</dbReference>
<feature type="domain" description="ATP-grasp" evidence="4">
    <location>
        <begin position="296"/>
        <end position="498"/>
    </location>
</feature>
<evidence type="ECO:0000313" key="7">
    <source>
        <dbReference type="Proteomes" id="UP000184286"/>
    </source>
</evidence>
<evidence type="ECO:0000313" key="6">
    <source>
        <dbReference type="EMBL" id="OQD57333.1"/>
    </source>
</evidence>
<dbReference type="PANTHER" id="PTHR43877:SF1">
    <property type="entry name" value="ACETYLTRANSFERASE"/>
    <property type="match status" value="1"/>
</dbReference>
<dbReference type="CDD" id="cd04301">
    <property type="entry name" value="NAT_SF"/>
    <property type="match status" value="1"/>
</dbReference>
<dbReference type="PROSITE" id="PS51186">
    <property type="entry name" value="GNAT"/>
    <property type="match status" value="1"/>
</dbReference>
<evidence type="ECO:0000259" key="5">
    <source>
        <dbReference type="PROSITE" id="PS51186"/>
    </source>
</evidence>
<keyword evidence="2" id="KW-0012">Acyltransferase</keyword>
<dbReference type="PROSITE" id="PS50975">
    <property type="entry name" value="ATP_GRASP"/>
    <property type="match status" value="1"/>
</dbReference>
<keyword evidence="3" id="KW-0067">ATP-binding</keyword>
<dbReference type="SUPFAM" id="SSF56059">
    <property type="entry name" value="Glutathione synthetase ATP-binding domain-like"/>
    <property type="match status" value="1"/>
</dbReference>
<reference evidence="6 7" key="2">
    <citation type="submission" date="2017-02" db="EMBL/GenBank/DDBJ databases">
        <title>Draft genome sequence of Streptomyces phaeoluteigriseus type strain DSM41896.</title>
        <authorList>
            <person name="Salih T.S."/>
            <person name="Algora Gallardo L."/>
            <person name="Melo Santos T."/>
            <person name="Filgueira Martinez S."/>
            <person name="Herron P.R."/>
        </authorList>
    </citation>
    <scope>NUCLEOTIDE SEQUENCE [LARGE SCALE GENOMIC DNA]</scope>
    <source>
        <strain evidence="6 7">DSM 41896</strain>
    </source>
</reference>
<dbReference type="Gene3D" id="3.30.470.20">
    <property type="entry name" value="ATP-grasp fold, B domain"/>
    <property type="match status" value="1"/>
</dbReference>
<evidence type="ECO:0000256" key="2">
    <source>
        <dbReference type="ARBA" id="ARBA00023315"/>
    </source>
</evidence>
<sequence length="597" mass="63094">MTTNGVRIRAGRPEEADVLSALALRSKAHWGYDDAYLAACADELLLRPADMADRRVRVAEAGGRILGMATLDGGPPRAELGMLFVDPPSIGRGVGRLLYRHVLAEAGRIGCDAVTIAADPHAEPFYLAVGARRADPLPSRGGLVLMEAWPAGAEPSWVRAWTGDGRAVHLGNVGEFHAQFPGAAPSHNPPHYACLAAFAGPHPALVVLPLTVEPAWMRGLVRQLAWSEVEVHCVDAPGGALSQAVLDRPALARRIRSAGLPVLAWGRTEVSRRLTSGPPIRLAHESKAASHELFRRLAPAHPDVRVPAQEAVRSRRRLARTLKARASAGRTSVVKGEYGVGGSATFVLTPEAVLTGGARAAARRLSGERLLVEEYVPGADLYRNPTFDGVVAEDGTVHVVGTGLMEVTGTAYQGVTVGPGVLPADLAATATAFGTAVGEALAAEGYRGWYDVDFVTDPAGRPAPTEINLRLTGPAVAFVLQARLDRVRGGHHWVRTLDCLPLGARLPAPALLQHLDGLSRRCRALGATLLPTIPTAGLDPVPYVGVALAARSRQALDEAEALVRFGNGALGGMFTGPASAATWASPRRTRRPRPRRP</sequence>
<evidence type="ECO:0008006" key="8">
    <source>
        <dbReference type="Google" id="ProtNLM"/>
    </source>
</evidence>
<dbReference type="GO" id="GO:0046872">
    <property type="term" value="F:metal ion binding"/>
    <property type="evidence" value="ECO:0007669"/>
    <property type="project" value="InterPro"/>
</dbReference>
<keyword evidence="3" id="KW-0547">Nucleotide-binding</keyword>
<reference evidence="7" key="1">
    <citation type="submission" date="2016-11" db="EMBL/GenBank/DDBJ databases">
        <authorList>
            <person name="Schniete J.K."/>
            <person name="Salih T."/>
            <person name="Algora Gallardo L."/>
            <person name="Martinez Fernandez S."/>
            <person name="Herron P.R."/>
        </authorList>
    </citation>
    <scope>NUCLEOTIDE SEQUENCE [LARGE SCALE GENOMIC DNA]</scope>
    <source>
        <strain evidence="7">DSM 41896</strain>
    </source>
</reference>
<comment type="caution">
    <text evidence="6">The sequence shown here is derived from an EMBL/GenBank/DDBJ whole genome shotgun (WGS) entry which is preliminary data.</text>
</comment>
<dbReference type="GO" id="GO:0005524">
    <property type="term" value="F:ATP binding"/>
    <property type="evidence" value="ECO:0007669"/>
    <property type="project" value="UniProtKB-UniRule"/>
</dbReference>